<dbReference type="InterPro" id="IPR009327">
    <property type="entry name" value="Cupin_DUF985"/>
</dbReference>
<feature type="domain" description="DUF985" evidence="1">
    <location>
        <begin position="5"/>
        <end position="133"/>
    </location>
</feature>
<sequence length="141" mass="15803">MDADELIDALELEPHPEGGWFRETWRDLPGEGSRGAGTAIYFLLRKGEQSRWHRVDAAEIWHFYQGSPLLLEYEPEPGQPIMAAILGTDLGRGERPQIVIPSGAWQRAWSLGEWTLVGCTVSPAFQFEGFELAPPDTQLPD</sequence>
<gene>
    <name evidence="2" type="ORF">KDA27_21890</name>
</gene>
<comment type="caution">
    <text evidence="2">The sequence shown here is derived from an EMBL/GenBank/DDBJ whole genome shotgun (WGS) entry which is preliminary data.</text>
</comment>
<dbReference type="Gene3D" id="2.60.120.10">
    <property type="entry name" value="Jelly Rolls"/>
    <property type="match status" value="1"/>
</dbReference>
<organism evidence="2 3">
    <name type="scientific">Eiseniibacteriota bacterium</name>
    <dbReference type="NCBI Taxonomy" id="2212470"/>
    <lineage>
        <taxon>Bacteria</taxon>
        <taxon>Candidatus Eiseniibacteriota</taxon>
    </lineage>
</organism>
<name>A0A956SGC7_UNCEI</name>
<reference evidence="2" key="2">
    <citation type="journal article" date="2021" name="Microbiome">
        <title>Successional dynamics and alternative stable states in a saline activated sludge microbial community over 9 years.</title>
        <authorList>
            <person name="Wang Y."/>
            <person name="Ye J."/>
            <person name="Ju F."/>
            <person name="Liu L."/>
            <person name="Boyd J.A."/>
            <person name="Deng Y."/>
            <person name="Parks D.H."/>
            <person name="Jiang X."/>
            <person name="Yin X."/>
            <person name="Woodcroft B.J."/>
            <person name="Tyson G.W."/>
            <person name="Hugenholtz P."/>
            <person name="Polz M.F."/>
            <person name="Zhang T."/>
        </authorList>
    </citation>
    <scope>NUCLEOTIDE SEQUENCE</scope>
    <source>
        <strain evidence="2">HKST-UBA02</strain>
    </source>
</reference>
<evidence type="ECO:0000259" key="1">
    <source>
        <dbReference type="Pfam" id="PF06172"/>
    </source>
</evidence>
<dbReference type="CDD" id="cd06121">
    <property type="entry name" value="cupin_YML079wp"/>
    <property type="match status" value="1"/>
</dbReference>
<dbReference type="InterPro" id="IPR014710">
    <property type="entry name" value="RmlC-like_jellyroll"/>
</dbReference>
<dbReference type="PANTHER" id="PTHR33387">
    <property type="entry name" value="RMLC-LIKE JELLY ROLL FOLD PROTEIN"/>
    <property type="match status" value="1"/>
</dbReference>
<dbReference type="InterPro" id="IPR039935">
    <property type="entry name" value="YML079W-like"/>
</dbReference>
<reference evidence="2" key="1">
    <citation type="submission" date="2020-04" db="EMBL/GenBank/DDBJ databases">
        <authorList>
            <person name="Zhang T."/>
        </authorList>
    </citation>
    <scope>NUCLEOTIDE SEQUENCE</scope>
    <source>
        <strain evidence="2">HKST-UBA02</strain>
    </source>
</reference>
<dbReference type="PANTHER" id="PTHR33387:SF3">
    <property type="entry name" value="DUF985 DOMAIN-CONTAINING PROTEIN"/>
    <property type="match status" value="1"/>
</dbReference>
<dbReference type="AlphaFoldDB" id="A0A956SGC7"/>
<accession>A0A956SGC7</accession>
<evidence type="ECO:0000313" key="2">
    <source>
        <dbReference type="EMBL" id="MCA9758464.1"/>
    </source>
</evidence>
<proteinExistence type="predicted"/>
<dbReference type="EMBL" id="JAGQHS010000176">
    <property type="protein sequence ID" value="MCA9758464.1"/>
    <property type="molecule type" value="Genomic_DNA"/>
</dbReference>
<dbReference type="Pfam" id="PF06172">
    <property type="entry name" value="Cupin_5"/>
    <property type="match status" value="1"/>
</dbReference>
<dbReference type="SUPFAM" id="SSF51182">
    <property type="entry name" value="RmlC-like cupins"/>
    <property type="match status" value="1"/>
</dbReference>
<evidence type="ECO:0000313" key="3">
    <source>
        <dbReference type="Proteomes" id="UP000739538"/>
    </source>
</evidence>
<protein>
    <submittedName>
        <fullName evidence="2">Cupin domain-containing protein</fullName>
    </submittedName>
</protein>
<dbReference type="Proteomes" id="UP000739538">
    <property type="component" value="Unassembled WGS sequence"/>
</dbReference>
<dbReference type="InterPro" id="IPR011051">
    <property type="entry name" value="RmlC_Cupin_sf"/>
</dbReference>